<reference evidence="1" key="2">
    <citation type="submission" date="2021-04" db="EMBL/GenBank/DDBJ databases">
        <authorList>
            <person name="Dong X."/>
        </authorList>
    </citation>
    <scope>NUCLEOTIDE SEQUENCE</scope>
    <source>
        <strain evidence="1">ZWT</strain>
    </source>
</reference>
<dbReference type="RefSeq" id="WP_250859443.1">
    <property type="nucleotide sequence ID" value="NZ_JAGSOJ010000002.1"/>
</dbReference>
<comment type="caution">
    <text evidence="1">The sequence shown here is derived from an EMBL/GenBank/DDBJ whole genome shotgun (WGS) entry which is preliminary data.</text>
</comment>
<reference evidence="1" key="1">
    <citation type="journal article" date="2021" name="mSystems">
        <title>Bacteria and Archaea Synergistically Convert Glycine Betaine to Biogenic Methane in the Formosa Cold Seep of the South China Sea.</title>
        <authorList>
            <person name="Li L."/>
            <person name="Zhang W."/>
            <person name="Zhang S."/>
            <person name="Song L."/>
            <person name="Sun Q."/>
            <person name="Zhang H."/>
            <person name="Xiang H."/>
            <person name="Dong X."/>
        </authorList>
    </citation>
    <scope>NUCLEOTIDE SEQUENCE</scope>
    <source>
        <strain evidence="1">ZWT</strain>
    </source>
</reference>
<sequence length="125" mass="14557">MIEKLIIVTNNPLSFKNFKKSYESVYIEGDVREVYKKVRDMIHLGHRLLTHPLMSSVKPNMTPYRTICVSYEKCAKCDMESLTLMEGSIATLEKFLSMKPIPEYTEAVKYDFQVIDYDLINHALN</sequence>
<gene>
    <name evidence="1" type="ORF">KDK92_11725</name>
</gene>
<dbReference type="InterPro" id="IPR047735">
    <property type="entry name" value="GrdX-like"/>
</dbReference>
<keyword evidence="2" id="KW-1185">Reference proteome</keyword>
<dbReference type="EMBL" id="JAGSOJ010000002">
    <property type="protein sequence ID" value="MCM1990406.1"/>
    <property type="molecule type" value="Genomic_DNA"/>
</dbReference>
<protein>
    <submittedName>
        <fullName evidence="1">GrdX family protein</fullName>
    </submittedName>
</protein>
<organism evidence="1 2">
    <name type="scientific">Oceanirhabdus seepicola</name>
    <dbReference type="NCBI Taxonomy" id="2828781"/>
    <lineage>
        <taxon>Bacteria</taxon>
        <taxon>Bacillati</taxon>
        <taxon>Bacillota</taxon>
        <taxon>Clostridia</taxon>
        <taxon>Eubacteriales</taxon>
        <taxon>Clostridiaceae</taxon>
        <taxon>Oceanirhabdus</taxon>
    </lineage>
</organism>
<proteinExistence type="predicted"/>
<dbReference type="NCBIfam" id="NF038093">
    <property type="entry name" value="GrdX"/>
    <property type="match status" value="1"/>
</dbReference>
<evidence type="ECO:0000313" key="1">
    <source>
        <dbReference type="EMBL" id="MCM1990406.1"/>
    </source>
</evidence>
<evidence type="ECO:0000313" key="2">
    <source>
        <dbReference type="Proteomes" id="UP001056429"/>
    </source>
</evidence>
<dbReference type="Proteomes" id="UP001056429">
    <property type="component" value="Unassembled WGS sequence"/>
</dbReference>
<accession>A0A9J6P2I0</accession>
<name>A0A9J6P2I0_9CLOT</name>
<dbReference type="AlphaFoldDB" id="A0A9J6P2I0"/>